<organism evidence="2 3">
    <name type="scientific">Lasiosphaeris hirsuta</name>
    <dbReference type="NCBI Taxonomy" id="260670"/>
    <lineage>
        <taxon>Eukaryota</taxon>
        <taxon>Fungi</taxon>
        <taxon>Dikarya</taxon>
        <taxon>Ascomycota</taxon>
        <taxon>Pezizomycotina</taxon>
        <taxon>Sordariomycetes</taxon>
        <taxon>Sordariomycetidae</taxon>
        <taxon>Sordariales</taxon>
        <taxon>Lasiosphaeriaceae</taxon>
        <taxon>Lasiosphaeris</taxon>
    </lineage>
</organism>
<evidence type="ECO:0000256" key="1">
    <source>
        <dbReference type="SAM" id="SignalP"/>
    </source>
</evidence>
<evidence type="ECO:0000313" key="3">
    <source>
        <dbReference type="Proteomes" id="UP001172102"/>
    </source>
</evidence>
<keyword evidence="3" id="KW-1185">Reference proteome</keyword>
<reference evidence="2" key="1">
    <citation type="submission" date="2023-06" db="EMBL/GenBank/DDBJ databases">
        <title>Genome-scale phylogeny and comparative genomics of the fungal order Sordariales.</title>
        <authorList>
            <consortium name="Lawrence Berkeley National Laboratory"/>
            <person name="Hensen N."/>
            <person name="Bonometti L."/>
            <person name="Westerberg I."/>
            <person name="Brannstrom I.O."/>
            <person name="Guillou S."/>
            <person name="Cros-Aarteil S."/>
            <person name="Calhoun S."/>
            <person name="Haridas S."/>
            <person name="Kuo A."/>
            <person name="Mondo S."/>
            <person name="Pangilinan J."/>
            <person name="Riley R."/>
            <person name="Labutti K."/>
            <person name="Andreopoulos B."/>
            <person name="Lipzen A."/>
            <person name="Chen C."/>
            <person name="Yanf M."/>
            <person name="Daum C."/>
            <person name="Ng V."/>
            <person name="Clum A."/>
            <person name="Steindorff A."/>
            <person name="Ohm R."/>
            <person name="Martin F."/>
            <person name="Silar P."/>
            <person name="Natvig D."/>
            <person name="Lalanne C."/>
            <person name="Gautier V."/>
            <person name="Ament-Velasquez S.L."/>
            <person name="Kruys A."/>
            <person name="Hutchinson M.I."/>
            <person name="Powell A.J."/>
            <person name="Barry K."/>
            <person name="Miller A.N."/>
            <person name="Grigoriev I.V."/>
            <person name="Debuchy R."/>
            <person name="Gladieux P."/>
            <person name="Thoren M.H."/>
            <person name="Johannesson H."/>
        </authorList>
    </citation>
    <scope>NUCLEOTIDE SEQUENCE</scope>
    <source>
        <strain evidence="2">SMH4607-1</strain>
    </source>
</reference>
<feature type="chain" id="PRO_5041252364" description="Reelin domain-containing protein" evidence="1">
    <location>
        <begin position="19"/>
        <end position="144"/>
    </location>
</feature>
<dbReference type="Proteomes" id="UP001172102">
    <property type="component" value="Unassembled WGS sequence"/>
</dbReference>
<name>A0AA40A9V6_9PEZI</name>
<proteinExistence type="predicted"/>
<accession>A0AA40A9V6</accession>
<gene>
    <name evidence="2" type="ORF">B0H67DRAFT_669625</name>
</gene>
<evidence type="ECO:0000313" key="2">
    <source>
        <dbReference type="EMBL" id="KAK0711960.1"/>
    </source>
</evidence>
<sequence length="144" mass="15421">MKSLLTSAALLLATSASAQKLNKWNQAIFSTGGGTPGFYSTLAVDGDVDTYGLYIQLSRDSILADFEVEAYVPSQGFYGVVGRVCGTTSNITVVTFSSPDVKDTITSNTMFVTSKERVTVARRSSMRSGLSRLSYIPLGESVPR</sequence>
<protein>
    <recommendedName>
        <fullName evidence="4">Reelin domain-containing protein</fullName>
    </recommendedName>
</protein>
<feature type="signal peptide" evidence="1">
    <location>
        <begin position="1"/>
        <end position="18"/>
    </location>
</feature>
<dbReference type="EMBL" id="JAUKUA010000005">
    <property type="protein sequence ID" value="KAK0711960.1"/>
    <property type="molecule type" value="Genomic_DNA"/>
</dbReference>
<comment type="caution">
    <text evidence="2">The sequence shown here is derived from an EMBL/GenBank/DDBJ whole genome shotgun (WGS) entry which is preliminary data.</text>
</comment>
<keyword evidence="1" id="KW-0732">Signal</keyword>
<dbReference type="AlphaFoldDB" id="A0AA40A9V6"/>
<evidence type="ECO:0008006" key="4">
    <source>
        <dbReference type="Google" id="ProtNLM"/>
    </source>
</evidence>